<evidence type="ECO:0000256" key="1">
    <source>
        <dbReference type="SAM" id="Phobius"/>
    </source>
</evidence>
<dbReference type="Proteomes" id="UP000018855">
    <property type="component" value="Unassembled WGS sequence"/>
</dbReference>
<evidence type="ECO:0000313" key="2">
    <source>
        <dbReference type="EMBL" id="ETI98827.1"/>
    </source>
</evidence>
<protein>
    <submittedName>
        <fullName evidence="2">Uncharacterized protein</fullName>
    </submittedName>
</protein>
<keyword evidence="1" id="KW-0812">Transmembrane</keyword>
<accession>W1UYN5</accession>
<reference evidence="2 3" key="1">
    <citation type="submission" date="2013-12" db="EMBL/GenBank/DDBJ databases">
        <title>A Varibaculum cambriense genome reconstructed from a premature infant gut community with otherwise low bacterial novelty that shifts toward anaerobic metabolism during the third week of life.</title>
        <authorList>
            <person name="Brown C.T."/>
            <person name="Sharon I."/>
            <person name="Thomas B.C."/>
            <person name="Castelle C.J."/>
            <person name="Morowitz M.J."/>
            <person name="Banfield J.F."/>
        </authorList>
    </citation>
    <scope>NUCLEOTIDE SEQUENCE [LARGE SCALE GENOMIC DNA]</scope>
    <source>
        <strain evidence="3">DORA_11</strain>
    </source>
</reference>
<organism evidence="2 3">
    <name type="scientific">Veillonella dispar DORA_11</name>
    <dbReference type="NCBI Taxonomy" id="1403949"/>
    <lineage>
        <taxon>Bacteria</taxon>
        <taxon>Bacillati</taxon>
        <taxon>Bacillota</taxon>
        <taxon>Negativicutes</taxon>
        <taxon>Veillonellales</taxon>
        <taxon>Veillonellaceae</taxon>
        <taxon>Veillonella</taxon>
    </lineage>
</organism>
<dbReference type="EMBL" id="AZMJ01000529">
    <property type="protein sequence ID" value="ETI98827.1"/>
    <property type="molecule type" value="Genomic_DNA"/>
</dbReference>
<comment type="caution">
    <text evidence="2">The sequence shown here is derived from an EMBL/GenBank/DDBJ whole genome shotgun (WGS) entry which is preliminary data.</text>
</comment>
<gene>
    <name evidence="2" type="ORF">Q619_VDC00529G0003</name>
</gene>
<proteinExistence type="predicted"/>
<sequence length="298" mass="34545">MLQWIKKHYIVSFLIILILILCALHLSGTRNEKCILPKQGIILKKDITVDINRNPNAILTVINASNYSESYAIDVLPIMKKYNCYIFDYLIVNDELYLLARSNDTISNMNLYPLLILRVTDTSLTANVIGYDFDKFSASLDYINGNIIASNREGKYILDATLSATKIVDTDPRLVQQKNESKHGIKNDKVIYNSLIPRELYINGKVGDTYLLTVTPLIYAKPNLNLPFDFFKAEQYYGIPIYENMMLFWNVKTNRMESYDNLKSITSFNIKYMDMNYNTELFEQWNQIIKNVNTEKSN</sequence>
<keyword evidence="1" id="KW-0472">Membrane</keyword>
<name>W1UYN5_9FIRM</name>
<keyword evidence="1" id="KW-1133">Transmembrane helix</keyword>
<feature type="transmembrane region" description="Helical" evidence="1">
    <location>
        <begin position="9"/>
        <end position="28"/>
    </location>
</feature>
<dbReference type="AlphaFoldDB" id="W1UYN5"/>
<evidence type="ECO:0000313" key="3">
    <source>
        <dbReference type="Proteomes" id="UP000018855"/>
    </source>
</evidence>
<dbReference type="PATRIC" id="fig|1403949.3.peg.765"/>